<sequence>MTSALVYAIYLMVGALYVYALVDCIRTPAPRIRILPKAGWLIVMVLLPILGAIAWRNLGKRSTSAEDRVPVS</sequence>
<dbReference type="Pfam" id="PF13396">
    <property type="entry name" value="PLDc_N"/>
    <property type="match status" value="1"/>
</dbReference>
<evidence type="ECO:0000256" key="4">
    <source>
        <dbReference type="ARBA" id="ARBA00022989"/>
    </source>
</evidence>
<evidence type="ECO:0000256" key="5">
    <source>
        <dbReference type="ARBA" id="ARBA00023136"/>
    </source>
</evidence>
<keyword evidence="3 6" id="KW-0812">Transmembrane</keyword>
<feature type="domain" description="Cardiolipin synthase N-terminal" evidence="7">
    <location>
        <begin position="15"/>
        <end position="55"/>
    </location>
</feature>
<dbReference type="InterPro" id="IPR027379">
    <property type="entry name" value="CLS_N"/>
</dbReference>
<gene>
    <name evidence="8" type="ORF">V2J94_40195</name>
</gene>
<feature type="transmembrane region" description="Helical" evidence="6">
    <location>
        <begin position="6"/>
        <end position="22"/>
    </location>
</feature>
<evidence type="ECO:0000259" key="7">
    <source>
        <dbReference type="Pfam" id="PF13396"/>
    </source>
</evidence>
<comment type="caution">
    <text evidence="8">The sequence shown here is derived from an EMBL/GenBank/DDBJ whole genome shotgun (WGS) entry which is preliminary data.</text>
</comment>
<comment type="subcellular location">
    <subcellularLocation>
        <location evidence="1">Cell membrane</location>
        <topology evidence="1">Multi-pass membrane protein</topology>
    </subcellularLocation>
</comment>
<keyword evidence="4 6" id="KW-1133">Transmembrane helix</keyword>
<evidence type="ECO:0000313" key="8">
    <source>
        <dbReference type="EMBL" id="MEE4598019.1"/>
    </source>
</evidence>
<dbReference type="Proteomes" id="UP001354709">
    <property type="component" value="Unassembled WGS sequence"/>
</dbReference>
<dbReference type="EMBL" id="JAZBJO010000042">
    <property type="protein sequence ID" value="MEE4598019.1"/>
    <property type="molecule type" value="Genomic_DNA"/>
</dbReference>
<evidence type="ECO:0000256" key="2">
    <source>
        <dbReference type="ARBA" id="ARBA00022475"/>
    </source>
</evidence>
<evidence type="ECO:0000256" key="1">
    <source>
        <dbReference type="ARBA" id="ARBA00004651"/>
    </source>
</evidence>
<name>A0ABU7Q9E7_9ACTN</name>
<evidence type="ECO:0000256" key="6">
    <source>
        <dbReference type="SAM" id="Phobius"/>
    </source>
</evidence>
<reference evidence="8 9" key="1">
    <citation type="submission" date="2023-11" db="EMBL/GenBank/DDBJ databases">
        <title>30 novel species of actinomycetes from the DSMZ collection.</title>
        <authorList>
            <person name="Nouioui I."/>
        </authorList>
    </citation>
    <scope>NUCLEOTIDE SEQUENCE [LARGE SCALE GENOMIC DNA]</scope>
    <source>
        <strain evidence="8 9">DSM 41524</strain>
    </source>
</reference>
<feature type="transmembrane region" description="Helical" evidence="6">
    <location>
        <begin position="34"/>
        <end position="55"/>
    </location>
</feature>
<protein>
    <submittedName>
        <fullName evidence="8">PLD nuclease N-terminal domain-containing protein</fullName>
    </submittedName>
</protein>
<evidence type="ECO:0000313" key="9">
    <source>
        <dbReference type="Proteomes" id="UP001354709"/>
    </source>
</evidence>
<keyword evidence="5 6" id="KW-0472">Membrane</keyword>
<keyword evidence="2" id="KW-1003">Cell membrane</keyword>
<evidence type="ECO:0000256" key="3">
    <source>
        <dbReference type="ARBA" id="ARBA00022692"/>
    </source>
</evidence>
<keyword evidence="9" id="KW-1185">Reference proteome</keyword>
<accession>A0ABU7Q9E7</accession>
<organism evidence="8 9">
    <name type="scientific">Streptomyces asiaticus subsp. ignotus</name>
    <dbReference type="NCBI Taxonomy" id="3098222"/>
    <lineage>
        <taxon>Bacteria</taxon>
        <taxon>Bacillati</taxon>
        <taxon>Actinomycetota</taxon>
        <taxon>Actinomycetes</taxon>
        <taxon>Kitasatosporales</taxon>
        <taxon>Streptomycetaceae</taxon>
        <taxon>Streptomyces</taxon>
        <taxon>Streptomyces violaceusniger group</taxon>
    </lineage>
</organism>
<proteinExistence type="predicted"/>
<dbReference type="RefSeq" id="WP_330815008.1">
    <property type="nucleotide sequence ID" value="NZ_JAZBJO010000042.1"/>
</dbReference>